<dbReference type="EMBL" id="PYYB01000002">
    <property type="protein sequence ID" value="PTL56344.1"/>
    <property type="molecule type" value="Genomic_DNA"/>
</dbReference>
<evidence type="ECO:0000259" key="21">
    <source>
        <dbReference type="PROSITE" id="PS50999"/>
    </source>
</evidence>
<dbReference type="SUPFAM" id="SSF81464">
    <property type="entry name" value="Cytochrome c oxidase subunit II-like, transmembrane region"/>
    <property type="match status" value="1"/>
</dbReference>
<keyword evidence="10 19" id="KW-1133">Transmembrane helix</keyword>
<dbReference type="PROSITE" id="PS50857">
    <property type="entry name" value="COX2_CUA"/>
    <property type="match status" value="1"/>
</dbReference>
<comment type="function">
    <text evidence="14 18">Subunits I and II form the functional core of the enzyme complex. Electrons originating in cytochrome c are transferred via heme a and Cu(A) to the binuclear center formed by heme a3 and Cu(B).</text>
</comment>
<keyword evidence="24" id="KW-1185">Reference proteome</keyword>
<dbReference type="Gene3D" id="1.10.287.90">
    <property type="match status" value="1"/>
</dbReference>
<dbReference type="GO" id="GO:0042773">
    <property type="term" value="P:ATP synthesis coupled electron transport"/>
    <property type="evidence" value="ECO:0007669"/>
    <property type="project" value="TreeGrafter"/>
</dbReference>
<keyword evidence="5 17" id="KW-0679">Respiratory chain</keyword>
<dbReference type="InterPro" id="IPR001505">
    <property type="entry name" value="Copper_CuA"/>
</dbReference>
<evidence type="ECO:0000256" key="4">
    <source>
        <dbReference type="ARBA" id="ARBA00022617"/>
    </source>
</evidence>
<dbReference type="PANTHER" id="PTHR22888:SF9">
    <property type="entry name" value="CYTOCHROME C OXIDASE SUBUNIT 2"/>
    <property type="match status" value="1"/>
</dbReference>
<sequence length="366" mass="38711">MVGPMGGETRKPRREAILLTAAIGLVLSAVGILIGLWIDWFPAQGSTQADDIDTLWDVLVICSVPIFVGVTAVVLFCAREFRQKPGEEHLDGPPIHGNTKLEVVWTAIPALMLVTLCGYAAVVLSNIEEAPASGQENRVAVTGEQFTWTFEYTGADGTKFSTNQLYVEQGKSVRFDVRSKDVIHDFWVPEWRMKIDAVPGITTNYRVTPTKTGIYPVVCAELCGLGHAFMRQSAHVLPPEKYAAWMQRMTERQTAGAAPAADGAGGQTASADGKAVFTQGVGATGATACGACHALADAGTSGATGPNLDEALAGQDAAAIKASIVDPNAKITDGFGEGIMPANYAETLTPAELDALVRYIADATKK</sequence>
<accession>A0A2T4UEY2</accession>
<feature type="domain" description="Cytochrome c" evidence="22">
    <location>
        <begin position="268"/>
        <end position="364"/>
    </location>
</feature>
<evidence type="ECO:0000256" key="10">
    <source>
        <dbReference type="ARBA" id="ARBA00022989"/>
    </source>
</evidence>
<evidence type="ECO:0000313" key="23">
    <source>
        <dbReference type="EMBL" id="PTL56344.1"/>
    </source>
</evidence>
<evidence type="ECO:0000256" key="5">
    <source>
        <dbReference type="ARBA" id="ARBA00022660"/>
    </source>
</evidence>
<keyword evidence="4 16" id="KW-0349">Heme</keyword>
<gene>
    <name evidence="23" type="primary">coxB</name>
    <name evidence="23" type="ORF">C7Y72_15355</name>
</gene>
<dbReference type="GO" id="GO:0005507">
    <property type="term" value="F:copper ion binding"/>
    <property type="evidence" value="ECO:0007669"/>
    <property type="project" value="InterPro"/>
</dbReference>
<keyword evidence="7 16" id="KW-0479">Metal-binding</keyword>
<evidence type="ECO:0000256" key="3">
    <source>
        <dbReference type="ARBA" id="ARBA00022448"/>
    </source>
</evidence>
<evidence type="ECO:0000259" key="22">
    <source>
        <dbReference type="PROSITE" id="PS51007"/>
    </source>
</evidence>
<dbReference type="GO" id="GO:0020037">
    <property type="term" value="F:heme binding"/>
    <property type="evidence" value="ECO:0007669"/>
    <property type="project" value="InterPro"/>
</dbReference>
<dbReference type="Proteomes" id="UP000240739">
    <property type="component" value="Unassembled WGS sequence"/>
</dbReference>
<evidence type="ECO:0000256" key="19">
    <source>
        <dbReference type="SAM" id="Phobius"/>
    </source>
</evidence>
<dbReference type="AlphaFoldDB" id="A0A2T4UEY2"/>
<feature type="transmembrane region" description="Helical" evidence="19">
    <location>
        <begin position="58"/>
        <end position="78"/>
    </location>
</feature>
<dbReference type="SUPFAM" id="SSF49503">
    <property type="entry name" value="Cupredoxins"/>
    <property type="match status" value="1"/>
</dbReference>
<dbReference type="CDD" id="cd13919">
    <property type="entry name" value="CuRO_HCO_II_like_5"/>
    <property type="match status" value="1"/>
</dbReference>
<dbReference type="InterPro" id="IPR009056">
    <property type="entry name" value="Cyt_c-like_dom"/>
</dbReference>
<comment type="caution">
    <text evidence="23">The sequence shown here is derived from an EMBL/GenBank/DDBJ whole genome shotgun (WGS) entry which is preliminary data.</text>
</comment>
<dbReference type="InterPro" id="IPR014222">
    <property type="entry name" value="Cyt_c_oxidase_su2"/>
</dbReference>
<evidence type="ECO:0000256" key="17">
    <source>
        <dbReference type="RuleBase" id="RU000456"/>
    </source>
</evidence>
<dbReference type="InterPro" id="IPR011759">
    <property type="entry name" value="Cyt_c_oxidase_su2_TM_dom"/>
</dbReference>
<evidence type="ECO:0000256" key="16">
    <source>
        <dbReference type="PROSITE-ProRule" id="PRU00433"/>
    </source>
</evidence>
<protein>
    <recommendedName>
        <fullName evidence="18">Cytochrome c oxidase subunit 2</fullName>
        <ecNumber evidence="18">7.1.1.9</ecNumber>
    </recommendedName>
</protein>
<keyword evidence="13 19" id="KW-0472">Membrane</keyword>
<keyword evidence="9 17" id="KW-0249">Electron transport</keyword>
<evidence type="ECO:0000256" key="18">
    <source>
        <dbReference type="RuleBase" id="RU004024"/>
    </source>
</evidence>
<dbReference type="InterPro" id="IPR036257">
    <property type="entry name" value="Cyt_c_oxidase_su2_TM_sf"/>
</dbReference>
<evidence type="ECO:0000256" key="15">
    <source>
        <dbReference type="ARBA" id="ARBA00047816"/>
    </source>
</evidence>
<dbReference type="EC" id="7.1.1.9" evidence="18"/>
<keyword evidence="6 17" id="KW-0812">Transmembrane</keyword>
<evidence type="ECO:0000256" key="7">
    <source>
        <dbReference type="ARBA" id="ARBA00022723"/>
    </source>
</evidence>
<proteinExistence type="inferred from homology"/>
<dbReference type="InterPro" id="IPR036909">
    <property type="entry name" value="Cyt_c-like_dom_sf"/>
</dbReference>
<dbReference type="Pfam" id="PF00116">
    <property type="entry name" value="COX2"/>
    <property type="match status" value="1"/>
</dbReference>
<dbReference type="GO" id="GO:0004129">
    <property type="term" value="F:cytochrome-c oxidase activity"/>
    <property type="evidence" value="ECO:0007669"/>
    <property type="project" value="UniProtKB-EC"/>
</dbReference>
<evidence type="ECO:0000256" key="6">
    <source>
        <dbReference type="ARBA" id="ARBA00022692"/>
    </source>
</evidence>
<evidence type="ECO:0000256" key="9">
    <source>
        <dbReference type="ARBA" id="ARBA00022982"/>
    </source>
</evidence>
<evidence type="ECO:0000256" key="14">
    <source>
        <dbReference type="ARBA" id="ARBA00024688"/>
    </source>
</evidence>
<organism evidence="23 24">
    <name type="scientific">Paraconexibacter algicola</name>
    <dbReference type="NCBI Taxonomy" id="2133960"/>
    <lineage>
        <taxon>Bacteria</taxon>
        <taxon>Bacillati</taxon>
        <taxon>Actinomycetota</taxon>
        <taxon>Thermoleophilia</taxon>
        <taxon>Solirubrobacterales</taxon>
        <taxon>Paraconexibacteraceae</taxon>
        <taxon>Paraconexibacter</taxon>
    </lineage>
</organism>
<dbReference type="NCBIfam" id="TIGR02866">
    <property type="entry name" value="CoxB"/>
    <property type="match status" value="1"/>
</dbReference>
<reference evidence="23 24" key="1">
    <citation type="submission" date="2018-03" db="EMBL/GenBank/DDBJ databases">
        <title>Aquarubrobacter algicola gen. nov., sp. nov., a novel actinobacterium isolated from shallow eutrophic lake during the end of cyanobacterial harmful algal blooms.</title>
        <authorList>
            <person name="Chun S.J."/>
        </authorList>
    </citation>
    <scope>NUCLEOTIDE SEQUENCE [LARGE SCALE GENOMIC DNA]</scope>
    <source>
        <strain evidence="23 24">Seoho-28</strain>
    </source>
</reference>
<evidence type="ECO:0000256" key="11">
    <source>
        <dbReference type="ARBA" id="ARBA00023004"/>
    </source>
</evidence>
<dbReference type="InterPro" id="IPR008972">
    <property type="entry name" value="Cupredoxin"/>
</dbReference>
<evidence type="ECO:0000256" key="12">
    <source>
        <dbReference type="ARBA" id="ARBA00023008"/>
    </source>
</evidence>
<evidence type="ECO:0000256" key="1">
    <source>
        <dbReference type="ARBA" id="ARBA00004141"/>
    </source>
</evidence>
<feature type="domain" description="Cytochrome oxidase subunit II copper A binding" evidence="20">
    <location>
        <begin position="134"/>
        <end position="248"/>
    </location>
</feature>
<feature type="transmembrane region" description="Helical" evidence="19">
    <location>
        <begin position="103"/>
        <end position="124"/>
    </location>
</feature>
<dbReference type="Gene3D" id="1.10.760.10">
    <property type="entry name" value="Cytochrome c-like domain"/>
    <property type="match status" value="1"/>
</dbReference>
<comment type="cofactor">
    <cofactor evidence="18">
        <name>Cu cation</name>
        <dbReference type="ChEBI" id="CHEBI:23378"/>
    </cofactor>
    <text evidence="18">Binds a copper A center.</text>
</comment>
<dbReference type="Gene3D" id="2.60.40.420">
    <property type="entry name" value="Cupredoxins - blue copper proteins"/>
    <property type="match status" value="1"/>
</dbReference>
<dbReference type="InterPro" id="IPR002429">
    <property type="entry name" value="CcO_II-like_C"/>
</dbReference>
<dbReference type="Pfam" id="PF02790">
    <property type="entry name" value="COX2_TM"/>
    <property type="match status" value="1"/>
</dbReference>
<dbReference type="GO" id="GO:0016491">
    <property type="term" value="F:oxidoreductase activity"/>
    <property type="evidence" value="ECO:0007669"/>
    <property type="project" value="InterPro"/>
</dbReference>
<dbReference type="PRINTS" id="PR01166">
    <property type="entry name" value="CYCOXIDASEII"/>
</dbReference>
<dbReference type="PANTHER" id="PTHR22888">
    <property type="entry name" value="CYTOCHROME C OXIDASE, SUBUNIT II"/>
    <property type="match status" value="1"/>
</dbReference>
<keyword evidence="3 17" id="KW-0813">Transport</keyword>
<comment type="catalytic activity">
    <reaction evidence="15 18">
        <text>4 Fe(II)-[cytochrome c] + O2 + 8 H(+)(in) = 4 Fe(III)-[cytochrome c] + 2 H2O + 4 H(+)(out)</text>
        <dbReference type="Rhea" id="RHEA:11436"/>
        <dbReference type="Rhea" id="RHEA-COMP:10350"/>
        <dbReference type="Rhea" id="RHEA-COMP:14399"/>
        <dbReference type="ChEBI" id="CHEBI:15377"/>
        <dbReference type="ChEBI" id="CHEBI:15378"/>
        <dbReference type="ChEBI" id="CHEBI:15379"/>
        <dbReference type="ChEBI" id="CHEBI:29033"/>
        <dbReference type="ChEBI" id="CHEBI:29034"/>
        <dbReference type="EC" id="7.1.1.9"/>
    </reaction>
</comment>
<feature type="transmembrane region" description="Helical" evidence="19">
    <location>
        <begin position="16"/>
        <end position="38"/>
    </location>
</feature>
<dbReference type="PROSITE" id="PS50999">
    <property type="entry name" value="COX2_TM"/>
    <property type="match status" value="1"/>
</dbReference>
<evidence type="ECO:0000256" key="2">
    <source>
        <dbReference type="ARBA" id="ARBA00007866"/>
    </source>
</evidence>
<dbReference type="PROSITE" id="PS00078">
    <property type="entry name" value="COX2"/>
    <property type="match status" value="1"/>
</dbReference>
<name>A0A2T4UEY2_9ACTN</name>
<dbReference type="GO" id="GO:0005886">
    <property type="term" value="C:plasma membrane"/>
    <property type="evidence" value="ECO:0007669"/>
    <property type="project" value="UniProtKB-SubCell"/>
</dbReference>
<evidence type="ECO:0000313" key="24">
    <source>
        <dbReference type="Proteomes" id="UP000240739"/>
    </source>
</evidence>
<dbReference type="InterPro" id="IPR045187">
    <property type="entry name" value="CcO_II"/>
</dbReference>
<comment type="similarity">
    <text evidence="2 17">Belongs to the cytochrome c oxidase subunit 2 family.</text>
</comment>
<comment type="subcellular location">
    <subcellularLocation>
        <location evidence="17">Cell membrane</location>
        <topology evidence="17">Multi-pass membrane protein</topology>
    </subcellularLocation>
    <subcellularLocation>
        <location evidence="1">Membrane</location>
        <topology evidence="1">Multi-pass membrane protein</topology>
    </subcellularLocation>
</comment>
<dbReference type="Pfam" id="PF00034">
    <property type="entry name" value="Cytochrom_C"/>
    <property type="match status" value="1"/>
</dbReference>
<dbReference type="PROSITE" id="PS51007">
    <property type="entry name" value="CYTC"/>
    <property type="match status" value="1"/>
</dbReference>
<keyword evidence="8" id="KW-1278">Translocase</keyword>
<dbReference type="SUPFAM" id="SSF46626">
    <property type="entry name" value="Cytochrome c"/>
    <property type="match status" value="1"/>
</dbReference>
<feature type="domain" description="Cytochrome oxidase subunit II transmembrane region profile" evidence="21">
    <location>
        <begin position="32"/>
        <end position="131"/>
    </location>
</feature>
<evidence type="ECO:0000256" key="8">
    <source>
        <dbReference type="ARBA" id="ARBA00022967"/>
    </source>
</evidence>
<evidence type="ECO:0000259" key="20">
    <source>
        <dbReference type="PROSITE" id="PS50857"/>
    </source>
</evidence>
<keyword evidence="12 18" id="KW-0186">Copper</keyword>
<keyword evidence="11 16" id="KW-0408">Iron</keyword>
<evidence type="ECO:0000256" key="13">
    <source>
        <dbReference type="ARBA" id="ARBA00023136"/>
    </source>
</evidence>